<dbReference type="PRINTS" id="PR00038">
    <property type="entry name" value="HTHLUXR"/>
</dbReference>
<evidence type="ECO:0000313" key="10">
    <source>
        <dbReference type="Proteomes" id="UP000017842"/>
    </source>
</evidence>
<accession>V5BK84</accession>
<dbReference type="SUPFAM" id="SSF46894">
    <property type="entry name" value="C-terminal effector domain of the bipartite response regulators"/>
    <property type="match status" value="1"/>
</dbReference>
<dbReference type="PROSITE" id="PS50043">
    <property type="entry name" value="HTH_LUXR_2"/>
    <property type="match status" value="1"/>
</dbReference>
<dbReference type="EMBL" id="AYLO01000168">
    <property type="protein sequence ID" value="ESS66522.1"/>
    <property type="molecule type" value="Genomic_DNA"/>
</dbReference>
<dbReference type="InterPro" id="IPR011006">
    <property type="entry name" value="CheY-like_superfamily"/>
</dbReference>
<keyword evidence="1 6" id="KW-0597">Phosphoprotein</keyword>
<dbReference type="Gene3D" id="1.10.10.10">
    <property type="entry name" value="Winged helix-like DNA-binding domain superfamily/Winged helix DNA-binding domain"/>
    <property type="match status" value="1"/>
</dbReference>
<dbReference type="Gene3D" id="3.40.50.2300">
    <property type="match status" value="1"/>
</dbReference>
<dbReference type="GO" id="GO:0000156">
    <property type="term" value="F:phosphorelay response regulator activity"/>
    <property type="evidence" value="ECO:0007669"/>
    <property type="project" value="TreeGrafter"/>
</dbReference>
<dbReference type="SMART" id="SM00421">
    <property type="entry name" value="HTH_LUXR"/>
    <property type="match status" value="1"/>
</dbReference>
<organism evidence="9 10">
    <name type="scientific">Methyloglobulus morosus KoM1</name>
    <dbReference type="NCBI Taxonomy" id="1116472"/>
    <lineage>
        <taxon>Bacteria</taxon>
        <taxon>Pseudomonadati</taxon>
        <taxon>Pseudomonadota</taxon>
        <taxon>Gammaproteobacteria</taxon>
        <taxon>Methylococcales</taxon>
        <taxon>Methylococcaceae</taxon>
        <taxon>Methyloglobulus</taxon>
    </lineage>
</organism>
<dbReference type="AlphaFoldDB" id="V5BK84"/>
<dbReference type="Pfam" id="PF00072">
    <property type="entry name" value="Response_reg"/>
    <property type="match status" value="1"/>
</dbReference>
<feature type="modified residue" description="4-aspartylphosphate" evidence="6">
    <location>
        <position position="62"/>
    </location>
</feature>
<reference evidence="9 10" key="1">
    <citation type="journal article" date="2013" name="Genome Announc.">
        <title>Draft Genome Sequence of the Methanotrophic Gammaproteobacterium Methyloglobulus morosus DSM 22980 Strain KoM1.</title>
        <authorList>
            <person name="Poehlein A."/>
            <person name="Deutzmann J.S."/>
            <person name="Daniel R."/>
            <person name="Simeonova D.D."/>
        </authorList>
    </citation>
    <scope>NUCLEOTIDE SEQUENCE [LARGE SCALE GENOMIC DNA]</scope>
    <source>
        <strain evidence="9 10">KoM1</strain>
    </source>
</reference>
<dbReference type="GO" id="GO:0006355">
    <property type="term" value="P:regulation of DNA-templated transcription"/>
    <property type="evidence" value="ECO:0007669"/>
    <property type="project" value="InterPro"/>
</dbReference>
<evidence type="ECO:0000256" key="2">
    <source>
        <dbReference type="ARBA" id="ARBA00023012"/>
    </source>
</evidence>
<dbReference type="GO" id="GO:0032993">
    <property type="term" value="C:protein-DNA complex"/>
    <property type="evidence" value="ECO:0007669"/>
    <property type="project" value="TreeGrafter"/>
</dbReference>
<evidence type="ECO:0000256" key="5">
    <source>
        <dbReference type="ARBA" id="ARBA00023163"/>
    </source>
</evidence>
<dbReference type="CDD" id="cd06170">
    <property type="entry name" value="LuxR_C_like"/>
    <property type="match status" value="1"/>
</dbReference>
<dbReference type="InterPro" id="IPR039420">
    <property type="entry name" value="WalR-like"/>
</dbReference>
<dbReference type="InterPro" id="IPR001789">
    <property type="entry name" value="Sig_transdc_resp-reg_receiver"/>
</dbReference>
<gene>
    <name evidence="9" type="ORF">MGMO_186c00060</name>
</gene>
<dbReference type="SUPFAM" id="SSF52172">
    <property type="entry name" value="CheY-like"/>
    <property type="match status" value="1"/>
</dbReference>
<dbReference type="PANTHER" id="PTHR48111:SF1">
    <property type="entry name" value="TWO-COMPONENT RESPONSE REGULATOR ORR33"/>
    <property type="match status" value="1"/>
</dbReference>
<keyword evidence="2" id="KW-0902">Two-component regulatory system</keyword>
<dbReference type="Pfam" id="PF00196">
    <property type="entry name" value="GerE"/>
    <property type="match status" value="1"/>
</dbReference>
<keyword evidence="4" id="KW-0238">DNA-binding</keyword>
<dbReference type="PATRIC" id="fig|1116472.3.peg.3996"/>
<dbReference type="PANTHER" id="PTHR48111">
    <property type="entry name" value="REGULATOR OF RPOS"/>
    <property type="match status" value="1"/>
</dbReference>
<proteinExistence type="predicted"/>
<dbReference type="InterPro" id="IPR016032">
    <property type="entry name" value="Sig_transdc_resp-reg_C-effctor"/>
</dbReference>
<protein>
    <submittedName>
        <fullName evidence="9">Two component transcriptional regulator, LuxR family</fullName>
    </submittedName>
</protein>
<feature type="domain" description="HTH luxR-type" evidence="7">
    <location>
        <begin position="248"/>
        <end position="313"/>
    </location>
</feature>
<dbReference type="InterPro" id="IPR000792">
    <property type="entry name" value="Tscrpt_reg_LuxR_C"/>
</dbReference>
<keyword evidence="5" id="KW-0804">Transcription</keyword>
<dbReference type="SMART" id="SM00448">
    <property type="entry name" value="REC"/>
    <property type="match status" value="1"/>
</dbReference>
<sequence length="325" mass="35916">MTMTKVLANPNSIVMIIDDTPDNLALLSDTLSESGYRVLVATDGCSALEQIEYLRPDIILLDVMMPGINGFETCNRLKANPKTTHIPVLFMTALSELDDLLRGFGEGAVDYMVKPIRPPEVLARVEAQLIQARNIQRAENALNNGPYCALAINANGKITWLPEAATHWLNDFVLAHLLLDDIKVETLLPASMISWVKAQMGKPDTNDFMPFESIKGEFHFSAKLIPCCHADEYLLLMEKHSGHWNIDSVKHSLGLTSREAEILMWISRGKTNKEIGMILGGSPRTVNKHLEHIFEKLGVVTRAAAVSIAMQRTSNLSLLSEGNAS</sequence>
<dbReference type="GO" id="GO:0000976">
    <property type="term" value="F:transcription cis-regulatory region binding"/>
    <property type="evidence" value="ECO:0007669"/>
    <property type="project" value="TreeGrafter"/>
</dbReference>
<evidence type="ECO:0000256" key="6">
    <source>
        <dbReference type="PROSITE-ProRule" id="PRU00169"/>
    </source>
</evidence>
<comment type="caution">
    <text evidence="9">The sequence shown here is derived from an EMBL/GenBank/DDBJ whole genome shotgun (WGS) entry which is preliminary data.</text>
</comment>
<dbReference type="Proteomes" id="UP000017842">
    <property type="component" value="Unassembled WGS sequence"/>
</dbReference>
<feature type="domain" description="Response regulatory" evidence="8">
    <location>
        <begin position="13"/>
        <end position="129"/>
    </location>
</feature>
<keyword evidence="3" id="KW-0805">Transcription regulation</keyword>
<dbReference type="eggNOG" id="COG2771">
    <property type="taxonomic scope" value="Bacteria"/>
</dbReference>
<dbReference type="STRING" id="1116472.MGMO_186c00060"/>
<evidence type="ECO:0000256" key="3">
    <source>
        <dbReference type="ARBA" id="ARBA00023015"/>
    </source>
</evidence>
<evidence type="ECO:0000313" key="9">
    <source>
        <dbReference type="EMBL" id="ESS66522.1"/>
    </source>
</evidence>
<dbReference type="CDD" id="cd19920">
    <property type="entry name" value="REC_PA4781-like"/>
    <property type="match status" value="1"/>
</dbReference>
<evidence type="ECO:0000256" key="1">
    <source>
        <dbReference type="ARBA" id="ARBA00022553"/>
    </source>
</evidence>
<evidence type="ECO:0000256" key="4">
    <source>
        <dbReference type="ARBA" id="ARBA00023125"/>
    </source>
</evidence>
<keyword evidence="10" id="KW-1185">Reference proteome</keyword>
<dbReference type="GO" id="GO:0005829">
    <property type="term" value="C:cytosol"/>
    <property type="evidence" value="ECO:0007669"/>
    <property type="project" value="TreeGrafter"/>
</dbReference>
<name>V5BK84_9GAMM</name>
<evidence type="ECO:0000259" key="7">
    <source>
        <dbReference type="PROSITE" id="PS50043"/>
    </source>
</evidence>
<dbReference type="eggNOG" id="COG0745">
    <property type="taxonomic scope" value="Bacteria"/>
</dbReference>
<dbReference type="InterPro" id="IPR036388">
    <property type="entry name" value="WH-like_DNA-bd_sf"/>
</dbReference>
<evidence type="ECO:0000259" key="8">
    <source>
        <dbReference type="PROSITE" id="PS50110"/>
    </source>
</evidence>
<dbReference type="PROSITE" id="PS50110">
    <property type="entry name" value="RESPONSE_REGULATORY"/>
    <property type="match status" value="1"/>
</dbReference>